<evidence type="ECO:0000313" key="2">
    <source>
        <dbReference type="EMBL" id="GJT26183.1"/>
    </source>
</evidence>
<feature type="compositionally biased region" description="Basic and acidic residues" evidence="1">
    <location>
        <begin position="72"/>
        <end position="85"/>
    </location>
</feature>
<reference evidence="2" key="1">
    <citation type="journal article" date="2022" name="Int. J. Mol. Sci.">
        <title>Draft Genome of Tanacetum Coccineum: Genomic Comparison of Closely Related Tanacetum-Family Plants.</title>
        <authorList>
            <person name="Yamashiro T."/>
            <person name="Shiraishi A."/>
            <person name="Nakayama K."/>
            <person name="Satake H."/>
        </authorList>
    </citation>
    <scope>NUCLEOTIDE SEQUENCE</scope>
</reference>
<feature type="region of interest" description="Disordered" evidence="1">
    <location>
        <begin position="60"/>
        <end position="85"/>
    </location>
</feature>
<dbReference type="EMBL" id="BQNB010014271">
    <property type="protein sequence ID" value="GJT26183.1"/>
    <property type="molecule type" value="Genomic_DNA"/>
</dbReference>
<name>A0ABQ5CHJ1_9ASTR</name>
<proteinExistence type="predicted"/>
<reference evidence="2" key="2">
    <citation type="submission" date="2022-01" db="EMBL/GenBank/DDBJ databases">
        <authorList>
            <person name="Yamashiro T."/>
            <person name="Shiraishi A."/>
            <person name="Satake H."/>
            <person name="Nakayama K."/>
        </authorList>
    </citation>
    <scope>NUCLEOTIDE SEQUENCE</scope>
</reference>
<dbReference type="Proteomes" id="UP001151760">
    <property type="component" value="Unassembled WGS sequence"/>
</dbReference>
<evidence type="ECO:0000256" key="1">
    <source>
        <dbReference type="SAM" id="MobiDB-lite"/>
    </source>
</evidence>
<sequence length="85" mass="9597">MKTIWRRVIILNTMDHLGNQSNGNASTKACDDASKARVETVPEQDYILLPLWTQDPSFSFSLKSSPDVGSTLREEKNKDTKRSRA</sequence>
<keyword evidence="3" id="KW-1185">Reference proteome</keyword>
<evidence type="ECO:0000313" key="3">
    <source>
        <dbReference type="Proteomes" id="UP001151760"/>
    </source>
</evidence>
<gene>
    <name evidence="2" type="ORF">Tco_0906458</name>
</gene>
<accession>A0ABQ5CHJ1</accession>
<comment type="caution">
    <text evidence="2">The sequence shown here is derived from an EMBL/GenBank/DDBJ whole genome shotgun (WGS) entry which is preliminary data.</text>
</comment>
<protein>
    <submittedName>
        <fullName evidence="2">Uncharacterized protein</fullName>
    </submittedName>
</protein>
<organism evidence="2 3">
    <name type="scientific">Tanacetum coccineum</name>
    <dbReference type="NCBI Taxonomy" id="301880"/>
    <lineage>
        <taxon>Eukaryota</taxon>
        <taxon>Viridiplantae</taxon>
        <taxon>Streptophyta</taxon>
        <taxon>Embryophyta</taxon>
        <taxon>Tracheophyta</taxon>
        <taxon>Spermatophyta</taxon>
        <taxon>Magnoliopsida</taxon>
        <taxon>eudicotyledons</taxon>
        <taxon>Gunneridae</taxon>
        <taxon>Pentapetalae</taxon>
        <taxon>asterids</taxon>
        <taxon>campanulids</taxon>
        <taxon>Asterales</taxon>
        <taxon>Asteraceae</taxon>
        <taxon>Asteroideae</taxon>
        <taxon>Anthemideae</taxon>
        <taxon>Anthemidinae</taxon>
        <taxon>Tanacetum</taxon>
    </lineage>
</organism>